<feature type="compositionally biased region" description="Polar residues" evidence="1">
    <location>
        <begin position="33"/>
        <end position="43"/>
    </location>
</feature>
<reference evidence="3" key="1">
    <citation type="journal article" date="2015" name="Microbiology">
        <title>Genome of Methanoregula boonei 6A8 reveals adaptations to oligotrophic peatland environments.</title>
        <authorList>
            <person name="Braeuer S."/>
            <person name="Cadillo-Quiroz H."/>
            <person name="Kyrpides N."/>
            <person name="Woyke T."/>
            <person name="Goodwin L."/>
            <person name="Detter C."/>
            <person name="Podell S."/>
            <person name="Yavitt J.B."/>
            <person name="Zinder S.H."/>
        </authorList>
    </citation>
    <scope>NUCLEOTIDE SEQUENCE [LARGE SCALE GENOMIC DNA]</scope>
    <source>
        <strain evidence="3">DSM 21154 / JCM 14090 / 6A8</strain>
    </source>
</reference>
<evidence type="ECO:0008006" key="4">
    <source>
        <dbReference type="Google" id="ProtNLM"/>
    </source>
</evidence>
<dbReference type="GeneID" id="5410571"/>
<dbReference type="HOGENOM" id="CLU_2299366_0_0_2"/>
<accession>A7I8W8</accession>
<dbReference type="KEGG" id="mbn:Mboo_1662"/>
<dbReference type="OrthoDB" id="107596at2157"/>
<name>A7I8W8_METB6</name>
<protein>
    <recommendedName>
        <fullName evidence="4">DUF5350 family protein</fullName>
    </recommendedName>
</protein>
<evidence type="ECO:0000313" key="2">
    <source>
        <dbReference type="EMBL" id="ABS56179.1"/>
    </source>
</evidence>
<gene>
    <name evidence="2" type="ordered locus">Mboo_1662</name>
</gene>
<dbReference type="Pfam" id="PF17299">
    <property type="entry name" value="DUF5350"/>
    <property type="match status" value="1"/>
</dbReference>
<proteinExistence type="predicted"/>
<evidence type="ECO:0000256" key="1">
    <source>
        <dbReference type="SAM" id="MobiDB-lite"/>
    </source>
</evidence>
<dbReference type="Proteomes" id="UP000002408">
    <property type="component" value="Chromosome"/>
</dbReference>
<sequence length="111" mass="11742">MGKTGTTLWSQVKGVKGQIRLVPKKEGERKSPGPNQRFKSSINLKKIDQAAAEEQRGGRGGGARRGGRGGRRGGDRSGGSGMNESTASPLIRRRMRRAKVSALGAKAKSGK</sequence>
<dbReference type="STRING" id="456442.Mboo_1662"/>
<feature type="compositionally biased region" description="Basic and acidic residues" evidence="1">
    <location>
        <begin position="45"/>
        <end position="57"/>
    </location>
</feature>
<dbReference type="EMBL" id="CP000780">
    <property type="protein sequence ID" value="ABS56179.1"/>
    <property type="molecule type" value="Genomic_DNA"/>
</dbReference>
<dbReference type="eggNOG" id="arCOG04481">
    <property type="taxonomic scope" value="Archaea"/>
</dbReference>
<dbReference type="RefSeq" id="WP_012107225.1">
    <property type="nucleotide sequence ID" value="NC_009712.1"/>
</dbReference>
<feature type="compositionally biased region" description="Polar residues" evidence="1">
    <location>
        <begin position="1"/>
        <end position="10"/>
    </location>
</feature>
<feature type="region of interest" description="Disordered" evidence="1">
    <location>
        <begin position="1"/>
        <end position="111"/>
    </location>
</feature>
<evidence type="ECO:0000313" key="3">
    <source>
        <dbReference type="Proteomes" id="UP000002408"/>
    </source>
</evidence>
<dbReference type="AlphaFoldDB" id="A7I8W8"/>
<keyword evidence="3" id="KW-1185">Reference proteome</keyword>
<dbReference type="InterPro" id="IPR035258">
    <property type="entry name" value="DUF5350"/>
</dbReference>
<organism evidence="2 3">
    <name type="scientific">Methanoregula boonei (strain DSM 21154 / JCM 14090 / 6A8)</name>
    <dbReference type="NCBI Taxonomy" id="456442"/>
    <lineage>
        <taxon>Archaea</taxon>
        <taxon>Methanobacteriati</taxon>
        <taxon>Methanobacteriota</taxon>
        <taxon>Stenosarchaea group</taxon>
        <taxon>Methanomicrobia</taxon>
        <taxon>Methanomicrobiales</taxon>
        <taxon>Methanoregulaceae</taxon>
        <taxon>Methanoregula</taxon>
    </lineage>
</organism>